<feature type="transmembrane region" description="Helical" evidence="1">
    <location>
        <begin position="164"/>
        <end position="188"/>
    </location>
</feature>
<sequence length="306" mass="35607">MLSSFFSKSKPINYIAVALYMTLFFSIAHNKRDFEVDSGYFFLKVLSLFIYILPMLVLNFVAQKNDLTNKGTFTILLYAFLTAIFPRALIDFPVLLSNVFVLMALQNILRMRNEKHIKASIFNASIYIALASLAYFWSIGFLFFVFLGVFYFEPKNYRNWIIPCIGIIMVYVFANCITLIFYDSFFSLRSHIKPFSFSFQNYLVKDHFFSVGILLICIVFFFSIYLLKFGRKAAKNKPIVRIIIVYLILAIGVGVIAPEKNTSELFFITPPLALIGTTYLEMDYRLFVKEINIWVFILLPFILMFL</sequence>
<feature type="transmembrane region" description="Helical" evidence="1">
    <location>
        <begin position="239"/>
        <end position="257"/>
    </location>
</feature>
<feature type="transmembrane region" description="Helical" evidence="1">
    <location>
        <begin position="41"/>
        <end position="61"/>
    </location>
</feature>
<dbReference type="EMBL" id="BMWS01000033">
    <property type="protein sequence ID" value="GGX32132.1"/>
    <property type="molecule type" value="Genomic_DNA"/>
</dbReference>
<evidence type="ECO:0000313" key="3">
    <source>
        <dbReference type="Proteomes" id="UP000601108"/>
    </source>
</evidence>
<feature type="transmembrane region" description="Helical" evidence="1">
    <location>
        <begin position="73"/>
        <end position="106"/>
    </location>
</feature>
<comment type="caution">
    <text evidence="2">The sequence shown here is derived from an EMBL/GenBank/DDBJ whole genome shotgun (WGS) entry which is preliminary data.</text>
</comment>
<feature type="transmembrane region" description="Helical" evidence="1">
    <location>
        <begin position="12"/>
        <end position="29"/>
    </location>
</feature>
<feature type="transmembrane region" description="Helical" evidence="1">
    <location>
        <begin position="208"/>
        <end position="227"/>
    </location>
</feature>
<keyword evidence="1" id="KW-1133">Transmembrane helix</keyword>
<evidence type="ECO:0000313" key="2">
    <source>
        <dbReference type="EMBL" id="GGX32132.1"/>
    </source>
</evidence>
<keyword evidence="3" id="KW-1185">Reference proteome</keyword>
<dbReference type="InterPro" id="IPR045625">
    <property type="entry name" value="DUF6427"/>
</dbReference>
<keyword evidence="1" id="KW-0472">Membrane</keyword>
<organism evidence="2 3">
    <name type="scientific">Aquimarina muelleri</name>
    <dbReference type="NCBI Taxonomy" id="279356"/>
    <lineage>
        <taxon>Bacteria</taxon>
        <taxon>Pseudomonadati</taxon>
        <taxon>Bacteroidota</taxon>
        <taxon>Flavobacteriia</taxon>
        <taxon>Flavobacteriales</taxon>
        <taxon>Flavobacteriaceae</taxon>
        <taxon>Aquimarina</taxon>
    </lineage>
</organism>
<evidence type="ECO:0000256" key="1">
    <source>
        <dbReference type="SAM" id="Phobius"/>
    </source>
</evidence>
<dbReference type="RefSeq" id="WP_155837914.1">
    <property type="nucleotide sequence ID" value="NZ_BMWS01000033.1"/>
</dbReference>
<dbReference type="Proteomes" id="UP000601108">
    <property type="component" value="Unassembled WGS sequence"/>
</dbReference>
<feature type="transmembrane region" description="Helical" evidence="1">
    <location>
        <begin position="126"/>
        <end position="152"/>
    </location>
</feature>
<name>A0A918JY98_9FLAO</name>
<dbReference type="Pfam" id="PF19992">
    <property type="entry name" value="DUF6427"/>
    <property type="match status" value="1"/>
</dbReference>
<protein>
    <submittedName>
        <fullName evidence="2">Uncharacterized protein</fullName>
    </submittedName>
</protein>
<feature type="transmembrane region" description="Helical" evidence="1">
    <location>
        <begin position="287"/>
        <end position="305"/>
    </location>
</feature>
<dbReference type="AlphaFoldDB" id="A0A918JY98"/>
<gene>
    <name evidence="2" type="ORF">GCM10007384_36320</name>
</gene>
<accession>A0A918JY98</accession>
<proteinExistence type="predicted"/>
<reference evidence="2 3" key="1">
    <citation type="journal article" date="2014" name="Int. J. Syst. Evol. Microbiol.">
        <title>Complete genome sequence of Corynebacterium casei LMG S-19264T (=DSM 44701T), isolated from a smear-ripened cheese.</title>
        <authorList>
            <consortium name="US DOE Joint Genome Institute (JGI-PGF)"/>
            <person name="Walter F."/>
            <person name="Albersmeier A."/>
            <person name="Kalinowski J."/>
            <person name="Ruckert C."/>
        </authorList>
    </citation>
    <scope>NUCLEOTIDE SEQUENCE [LARGE SCALE GENOMIC DNA]</scope>
    <source>
        <strain evidence="2 3">KCTC 12285</strain>
    </source>
</reference>
<keyword evidence="1" id="KW-0812">Transmembrane</keyword>